<dbReference type="PANTHER" id="PTHR43199:SF1">
    <property type="entry name" value="GLUTATHIONE HYDROLASE PROENZYME"/>
    <property type="match status" value="1"/>
</dbReference>
<dbReference type="InterPro" id="IPR043137">
    <property type="entry name" value="GGT_ssub_C"/>
</dbReference>
<proteinExistence type="inferred from homology"/>
<gene>
    <name evidence="5" type="primary">ggt_1</name>
    <name evidence="5" type="ORF">GCM10010191_19360</name>
</gene>
<evidence type="ECO:0000256" key="2">
    <source>
        <dbReference type="ARBA" id="ARBA00022679"/>
    </source>
</evidence>
<dbReference type="InterPro" id="IPR029055">
    <property type="entry name" value="Ntn_hydrolases_N"/>
</dbReference>
<dbReference type="RefSeq" id="WP_344588330.1">
    <property type="nucleotide sequence ID" value="NZ_BAAARW010000006.1"/>
</dbReference>
<accession>A0ABP5VVD3</accession>
<comment type="similarity">
    <text evidence="1">Belongs to the gamma-glutamyltransferase family.</text>
</comment>
<dbReference type="InterPro" id="IPR043138">
    <property type="entry name" value="GGT_lsub"/>
</dbReference>
<dbReference type="Proteomes" id="UP001501231">
    <property type="component" value="Unassembled WGS sequence"/>
</dbReference>
<organism evidence="5 6">
    <name type="scientific">Actinomadura vinacea</name>
    <dbReference type="NCBI Taxonomy" id="115336"/>
    <lineage>
        <taxon>Bacteria</taxon>
        <taxon>Bacillati</taxon>
        <taxon>Actinomycetota</taxon>
        <taxon>Actinomycetes</taxon>
        <taxon>Streptosporangiales</taxon>
        <taxon>Thermomonosporaceae</taxon>
        <taxon>Actinomadura</taxon>
    </lineage>
</organism>
<dbReference type="Pfam" id="PF01019">
    <property type="entry name" value="G_glu_transpept"/>
    <property type="match status" value="1"/>
</dbReference>
<keyword evidence="2" id="KW-0808">Transferase</keyword>
<evidence type="ECO:0000313" key="5">
    <source>
        <dbReference type="EMBL" id="GAA2410560.1"/>
    </source>
</evidence>
<dbReference type="PANTHER" id="PTHR43199">
    <property type="entry name" value="GLUTATHIONE HYDROLASE"/>
    <property type="match status" value="1"/>
</dbReference>
<name>A0ABP5VVD3_9ACTN</name>
<evidence type="ECO:0000313" key="6">
    <source>
        <dbReference type="Proteomes" id="UP001501231"/>
    </source>
</evidence>
<keyword evidence="4" id="KW-0865">Zymogen</keyword>
<reference evidence="6" key="1">
    <citation type="journal article" date="2019" name="Int. J. Syst. Evol. Microbiol.">
        <title>The Global Catalogue of Microorganisms (GCM) 10K type strain sequencing project: providing services to taxonomists for standard genome sequencing and annotation.</title>
        <authorList>
            <consortium name="The Broad Institute Genomics Platform"/>
            <consortium name="The Broad Institute Genome Sequencing Center for Infectious Disease"/>
            <person name="Wu L."/>
            <person name="Ma J."/>
        </authorList>
    </citation>
    <scope>NUCLEOTIDE SEQUENCE [LARGE SCALE GENOMIC DNA]</scope>
    <source>
        <strain evidence="6">JCM 3325</strain>
    </source>
</reference>
<evidence type="ECO:0000256" key="1">
    <source>
        <dbReference type="ARBA" id="ARBA00009381"/>
    </source>
</evidence>
<evidence type="ECO:0000256" key="4">
    <source>
        <dbReference type="ARBA" id="ARBA00023145"/>
    </source>
</evidence>
<dbReference type="SUPFAM" id="SSF56235">
    <property type="entry name" value="N-terminal nucleophile aminohydrolases (Ntn hydrolases)"/>
    <property type="match status" value="1"/>
</dbReference>
<keyword evidence="3" id="KW-0378">Hydrolase</keyword>
<dbReference type="PRINTS" id="PR01210">
    <property type="entry name" value="GGTRANSPTASE"/>
</dbReference>
<protein>
    <submittedName>
        <fullName evidence="5">Gamma-glutamyltransferase</fullName>
    </submittedName>
</protein>
<sequence>MPETSRSFQRVDRVPAVGREAAVAAARREATDAALAILEKGGNAVDAAVACGFVAAVVEPMDTCLAGSGFMLVHDPADGRAWSVDFPSRAPLAARPDMFRVQSGEGVSRLLGVSTVEHDANIEGPLACGVPATVGGLLAAHARFGRLPRADVLAPAVAAAHDGFAVDAYYTLQALDSAGRMNGRPEARRIFLDADGKPPIAPFLGSASLGTAPRLRQPELGATLERIADLGAPGFYEGPVAHAIAETCAELGGLISLEDLRHQRPVIAEPVRLDYRGHEILAPASPCGGWTELEILAVLRHFDVARLGADRLPVLVEAMRRAFLDRYHWLGDPEHVPVPLDALLSEPYTKELAGRIRDGEPAPWVDAAEGPPWEVLAFRAEQDPWPHDPEERSKPVFGPAPGGHPGQFAGHGTTHFSVIDRDGMTVSTTHTAANAFGCKVVVPGTGVLLDSSMAWFNATPGAANSIAPGKRPLANMGPLLVRWHGRPVLAVGAPGGRRIISAVTQVVSNVIDLGLDAQEAISAPRIDASGGAVLVSERIDAGDRDRLADRGHRVQIVPEQHEPFSYEMARPVACAVDGTRRTAAADPFTTAHTAAL</sequence>
<dbReference type="EMBL" id="BAAARW010000006">
    <property type="protein sequence ID" value="GAA2410560.1"/>
    <property type="molecule type" value="Genomic_DNA"/>
</dbReference>
<dbReference type="Gene3D" id="1.10.246.130">
    <property type="match status" value="1"/>
</dbReference>
<dbReference type="Gene3D" id="3.60.20.40">
    <property type="match status" value="1"/>
</dbReference>
<comment type="caution">
    <text evidence="5">The sequence shown here is derived from an EMBL/GenBank/DDBJ whole genome shotgun (WGS) entry which is preliminary data.</text>
</comment>
<keyword evidence="6" id="KW-1185">Reference proteome</keyword>
<evidence type="ECO:0000256" key="3">
    <source>
        <dbReference type="ARBA" id="ARBA00022801"/>
    </source>
</evidence>
<dbReference type="InterPro" id="IPR051792">
    <property type="entry name" value="GGT_bact"/>
</dbReference>